<keyword evidence="2" id="KW-1185">Reference proteome</keyword>
<organism evidence="1 2">
    <name type="scientific">Serratia entomophila</name>
    <dbReference type="NCBI Taxonomy" id="42906"/>
    <lineage>
        <taxon>Bacteria</taxon>
        <taxon>Pseudomonadati</taxon>
        <taxon>Pseudomonadota</taxon>
        <taxon>Gammaproteobacteria</taxon>
        <taxon>Enterobacterales</taxon>
        <taxon>Yersiniaceae</taxon>
        <taxon>Serratia</taxon>
    </lineage>
</organism>
<name>A0ABY5CNS8_9GAMM</name>
<reference evidence="1" key="1">
    <citation type="journal article" date="2022" name="BMC Genomics">
        <title>Genome sequence of the entomopathogenic Serratia entomophila isolate 626 and characterisation of the species specific itaconate degradation pathway.</title>
        <authorList>
            <person name="Vaughan A.L."/>
            <person name="Altermann E."/>
            <person name="Glare T.R."/>
            <person name="Hurst M.R.H."/>
        </authorList>
    </citation>
    <scope>NUCLEOTIDE SEQUENCE</scope>
    <source>
        <strain evidence="1">626</strain>
    </source>
</reference>
<dbReference type="RefSeq" id="WP_252960791.1">
    <property type="nucleotide sequence ID" value="NZ_CAMIPI010000001.1"/>
</dbReference>
<evidence type="ECO:0000313" key="2">
    <source>
        <dbReference type="Proteomes" id="UP001056873"/>
    </source>
</evidence>
<gene>
    <name evidence="1" type="ORF">KFQ06_17220</name>
</gene>
<dbReference type="InterPro" id="IPR058979">
    <property type="entry name" value="LysC-like"/>
</dbReference>
<dbReference type="EMBL" id="CP074347">
    <property type="protein sequence ID" value="USU99773.1"/>
    <property type="molecule type" value="Genomic_DNA"/>
</dbReference>
<protein>
    <submittedName>
        <fullName evidence="1">Uncharacterized protein</fullName>
    </submittedName>
</protein>
<dbReference type="Proteomes" id="UP001056873">
    <property type="component" value="Chromosome"/>
</dbReference>
<evidence type="ECO:0000313" key="1">
    <source>
        <dbReference type="EMBL" id="USU99773.1"/>
    </source>
</evidence>
<proteinExistence type="predicted"/>
<accession>A0ABY5CNS8</accession>
<sequence length="57" mass="5990">MPLLPPESVFAPCELPSLPGNTWGDALGYTLALQTSLQICAGQVATLNAWRAALPSH</sequence>
<dbReference type="Pfam" id="PF23793">
    <property type="entry name" value="LysC"/>
    <property type="match status" value="1"/>
</dbReference>